<dbReference type="GO" id="GO:0004672">
    <property type="term" value="F:protein kinase activity"/>
    <property type="evidence" value="ECO:0007669"/>
    <property type="project" value="InterPro"/>
</dbReference>
<evidence type="ECO:0000256" key="7">
    <source>
        <dbReference type="ARBA" id="ARBA00022989"/>
    </source>
</evidence>
<keyword evidence="5" id="KW-0732">Signal</keyword>
<dbReference type="GO" id="GO:0007168">
    <property type="term" value="P:receptor guanylyl cyclase signaling pathway"/>
    <property type="evidence" value="ECO:0007669"/>
    <property type="project" value="TreeGrafter"/>
</dbReference>
<dbReference type="SUPFAM" id="SSF56112">
    <property type="entry name" value="Protein kinase-like (PK-like)"/>
    <property type="match status" value="1"/>
</dbReference>
<dbReference type="GO" id="GO:0004016">
    <property type="term" value="F:adenylate cyclase activity"/>
    <property type="evidence" value="ECO:0007669"/>
    <property type="project" value="TreeGrafter"/>
</dbReference>
<evidence type="ECO:0000256" key="4">
    <source>
        <dbReference type="ARBA" id="ARBA00022692"/>
    </source>
</evidence>
<dbReference type="SUPFAM" id="SSF55073">
    <property type="entry name" value="Nucleotide cyclase"/>
    <property type="match status" value="1"/>
</dbReference>
<evidence type="ECO:0000256" key="15">
    <source>
        <dbReference type="SAM" id="Phobius"/>
    </source>
</evidence>
<feature type="coiled-coil region" evidence="14">
    <location>
        <begin position="431"/>
        <end position="462"/>
    </location>
</feature>
<dbReference type="GO" id="GO:0001653">
    <property type="term" value="F:peptide receptor activity"/>
    <property type="evidence" value="ECO:0007669"/>
    <property type="project" value="TreeGrafter"/>
</dbReference>
<dbReference type="SMART" id="SM00044">
    <property type="entry name" value="CYCc"/>
    <property type="match status" value="1"/>
</dbReference>
<dbReference type="Proteomes" id="UP000887566">
    <property type="component" value="Unplaced"/>
</dbReference>
<evidence type="ECO:0000313" key="19">
    <source>
        <dbReference type="WBParaSite" id="PSAMB.scaffold1140size35414.g11176.t1"/>
    </source>
</evidence>
<feature type="transmembrane region" description="Helical" evidence="15">
    <location>
        <begin position="53"/>
        <end position="74"/>
    </location>
</feature>
<keyword evidence="6" id="KW-0547">Nucleotide-binding</keyword>
<dbReference type="PANTHER" id="PTHR11920">
    <property type="entry name" value="GUANYLYL CYCLASE"/>
    <property type="match status" value="1"/>
</dbReference>
<keyword evidence="8" id="KW-0342">GTP-binding</keyword>
<dbReference type="GO" id="GO:0005525">
    <property type="term" value="F:GTP binding"/>
    <property type="evidence" value="ECO:0007669"/>
    <property type="project" value="UniProtKB-KW"/>
</dbReference>
<protein>
    <recommendedName>
        <fullName evidence="3">guanylate cyclase</fullName>
        <ecNumber evidence="3">4.6.1.2</ecNumber>
    </recommendedName>
</protein>
<keyword evidence="18" id="KW-1185">Reference proteome</keyword>
<evidence type="ECO:0000256" key="13">
    <source>
        <dbReference type="ARBA" id="ARBA00023293"/>
    </source>
</evidence>
<evidence type="ECO:0000256" key="6">
    <source>
        <dbReference type="ARBA" id="ARBA00022741"/>
    </source>
</evidence>
<keyword evidence="11" id="KW-0325">Glycoprotein</keyword>
<dbReference type="Pfam" id="PF00211">
    <property type="entry name" value="Guanylate_cyc"/>
    <property type="match status" value="1"/>
</dbReference>
<proteinExistence type="predicted"/>
<feature type="domain" description="Protein kinase" evidence="16">
    <location>
        <begin position="113"/>
        <end position="423"/>
    </location>
</feature>
<dbReference type="InterPro" id="IPR000719">
    <property type="entry name" value="Prot_kinase_dom"/>
</dbReference>
<dbReference type="Gene3D" id="1.10.510.10">
    <property type="entry name" value="Transferase(Phosphotransferase) domain 1"/>
    <property type="match status" value="1"/>
</dbReference>
<dbReference type="CDD" id="cd07302">
    <property type="entry name" value="CHD"/>
    <property type="match status" value="1"/>
</dbReference>
<dbReference type="EC" id="4.6.1.2" evidence="3"/>
<keyword evidence="10" id="KW-0675">Receptor</keyword>
<accession>A0A914UPN6</accession>
<dbReference type="PANTHER" id="PTHR11920:SF459">
    <property type="entry name" value="RECEPTOR-TYPE GUANYLATE CYCLASE GCY-11"/>
    <property type="match status" value="1"/>
</dbReference>
<evidence type="ECO:0000256" key="11">
    <source>
        <dbReference type="ARBA" id="ARBA00023180"/>
    </source>
</evidence>
<keyword evidence="12" id="KW-0456">Lyase</keyword>
<keyword evidence="13" id="KW-0141">cGMP biosynthesis</keyword>
<dbReference type="WBParaSite" id="PSAMB.scaffold1140size35414.g11176.t1">
    <property type="protein sequence ID" value="PSAMB.scaffold1140size35414.g11176.t1"/>
    <property type="gene ID" value="PSAMB.scaffold1140size35414.g11176"/>
</dbReference>
<keyword evidence="9 15" id="KW-0472">Membrane</keyword>
<dbReference type="InterPro" id="IPR011009">
    <property type="entry name" value="Kinase-like_dom_sf"/>
</dbReference>
<dbReference type="Gene3D" id="3.30.70.1230">
    <property type="entry name" value="Nucleotide cyclase"/>
    <property type="match status" value="1"/>
</dbReference>
<evidence type="ECO:0000256" key="12">
    <source>
        <dbReference type="ARBA" id="ARBA00023239"/>
    </source>
</evidence>
<dbReference type="PROSITE" id="PS50011">
    <property type="entry name" value="PROTEIN_KINASE_DOM"/>
    <property type="match status" value="1"/>
</dbReference>
<dbReference type="GO" id="GO:0005886">
    <property type="term" value="C:plasma membrane"/>
    <property type="evidence" value="ECO:0007669"/>
    <property type="project" value="TreeGrafter"/>
</dbReference>
<evidence type="ECO:0000256" key="14">
    <source>
        <dbReference type="SAM" id="Coils"/>
    </source>
</evidence>
<dbReference type="GO" id="GO:0035556">
    <property type="term" value="P:intracellular signal transduction"/>
    <property type="evidence" value="ECO:0007669"/>
    <property type="project" value="InterPro"/>
</dbReference>
<comment type="subcellular location">
    <subcellularLocation>
        <location evidence="2">Membrane</location>
        <topology evidence="2">Single-pass type I membrane protein</topology>
    </subcellularLocation>
</comment>
<dbReference type="GO" id="GO:0004383">
    <property type="term" value="F:guanylate cyclase activity"/>
    <property type="evidence" value="ECO:0007669"/>
    <property type="project" value="UniProtKB-EC"/>
</dbReference>
<reference evidence="19" key="1">
    <citation type="submission" date="2022-11" db="UniProtKB">
        <authorList>
            <consortium name="WormBaseParasite"/>
        </authorList>
    </citation>
    <scope>IDENTIFICATION</scope>
</reference>
<organism evidence="18 19">
    <name type="scientific">Plectus sambesii</name>
    <dbReference type="NCBI Taxonomy" id="2011161"/>
    <lineage>
        <taxon>Eukaryota</taxon>
        <taxon>Metazoa</taxon>
        <taxon>Ecdysozoa</taxon>
        <taxon>Nematoda</taxon>
        <taxon>Chromadorea</taxon>
        <taxon>Plectida</taxon>
        <taxon>Plectina</taxon>
        <taxon>Plectoidea</taxon>
        <taxon>Plectidae</taxon>
        <taxon>Plectus</taxon>
    </lineage>
</organism>
<evidence type="ECO:0000256" key="1">
    <source>
        <dbReference type="ARBA" id="ARBA00001436"/>
    </source>
</evidence>
<dbReference type="InterPro" id="IPR001245">
    <property type="entry name" value="Ser-Thr/Tyr_kinase_cat_dom"/>
</dbReference>
<evidence type="ECO:0000256" key="3">
    <source>
        <dbReference type="ARBA" id="ARBA00012202"/>
    </source>
</evidence>
<keyword evidence="14" id="KW-0175">Coiled coil</keyword>
<dbReference type="FunFam" id="3.30.70.1230:FF:000004">
    <property type="entry name" value="Guanylate cyclase"/>
    <property type="match status" value="1"/>
</dbReference>
<evidence type="ECO:0000256" key="5">
    <source>
        <dbReference type="ARBA" id="ARBA00022729"/>
    </source>
</evidence>
<evidence type="ECO:0000256" key="8">
    <source>
        <dbReference type="ARBA" id="ARBA00023134"/>
    </source>
</evidence>
<dbReference type="GO" id="GO:0005524">
    <property type="term" value="F:ATP binding"/>
    <property type="evidence" value="ECO:0007669"/>
    <property type="project" value="InterPro"/>
</dbReference>
<evidence type="ECO:0000313" key="18">
    <source>
        <dbReference type="Proteomes" id="UP000887566"/>
    </source>
</evidence>
<keyword evidence="4 15" id="KW-0812">Transmembrane</keyword>
<evidence type="ECO:0000256" key="2">
    <source>
        <dbReference type="ARBA" id="ARBA00004479"/>
    </source>
</evidence>
<dbReference type="InterPro" id="IPR029787">
    <property type="entry name" value="Nucleotide_cyclase"/>
</dbReference>
<dbReference type="AlphaFoldDB" id="A0A914UPN6"/>
<evidence type="ECO:0000256" key="10">
    <source>
        <dbReference type="ARBA" id="ARBA00023170"/>
    </source>
</evidence>
<comment type="catalytic activity">
    <reaction evidence="1">
        <text>GTP = 3',5'-cyclic GMP + diphosphate</text>
        <dbReference type="Rhea" id="RHEA:13665"/>
        <dbReference type="ChEBI" id="CHEBI:33019"/>
        <dbReference type="ChEBI" id="CHEBI:37565"/>
        <dbReference type="ChEBI" id="CHEBI:57746"/>
        <dbReference type="EC" id="4.6.1.2"/>
    </reaction>
</comment>
<evidence type="ECO:0000259" key="16">
    <source>
        <dbReference type="PROSITE" id="PS50011"/>
    </source>
</evidence>
<name>A0A914UPN6_9BILA</name>
<evidence type="ECO:0000259" key="17">
    <source>
        <dbReference type="PROSITE" id="PS50125"/>
    </source>
</evidence>
<dbReference type="InterPro" id="IPR001054">
    <property type="entry name" value="A/G_cyclase"/>
</dbReference>
<dbReference type="InterPro" id="IPR050401">
    <property type="entry name" value="Cyclic_nucleotide_synthase"/>
</dbReference>
<evidence type="ECO:0000256" key="9">
    <source>
        <dbReference type="ARBA" id="ARBA00023136"/>
    </source>
</evidence>
<feature type="domain" description="Guanylate cyclase" evidence="17">
    <location>
        <begin position="494"/>
        <end position="624"/>
    </location>
</feature>
<dbReference type="PROSITE" id="PS50125">
    <property type="entry name" value="GUANYLATE_CYCLASE_2"/>
    <property type="match status" value="1"/>
</dbReference>
<dbReference type="Pfam" id="PF07714">
    <property type="entry name" value="PK_Tyr_Ser-Thr"/>
    <property type="match status" value="1"/>
</dbReference>
<sequence>MTPAVGQRYTFRRLNDTTFDSYIQFIGGKAPLGSPKCGFKGQLCSTKTNNSKFIIAGAVSIFTIAVIAIIIIVYKQIQYERNLDTMAWKIPSSEIDIKNVQARSSIFNSSIYSTDGDNEQSGSKGVSLKAYQNSLNDTEASIAKKKVFKKRTVKKAFGDSKNDEWINIEKWALGKYKKELVAVKKLCPTDFKLVRDIKKEITQLTKMRNEFLNNIVGLVHEPPKLFLITRYAPRNSLKDMLENPDMRLENMFIVSFVTDIIKGLRFLHQSPLGFHGNLKSSNCFVDATWRVVLGNYGMVKLRENEPCENDSDLLWTAPEILRSGNKKVSMTKAELEKGDIYSFGIILYEIYGRNGPYNNDITPYRDIVEKIKFPKKNTYMRPDLAGIEKAPSAVKLTCESCWNENPDERPKIKRARDMLVPITEGLRSNIADNIMALLDRYKNNLEDVVKERTAALEEEQMRTERLILQLLPAPVAHALKNGEKVEPEHYSSVTIYFSDIVGFTALSSQSTPMQVVELLNDLYTMFDKIIDDFDVYKVETIGDAYMMVSGLPDINGLNHAGEVATATLRLLQSVYTFKIRHRPDDSLQLRIGLHSGAVVTGVVGVKMPRYCLFGNTVMVGSSMEQKGAPLKIHVSPDTKGLLDELGGYTLEERGYVEFPRRGKLKTYWLIDDDPMVRKARLETESKHYPNLKRGLTAFMD</sequence>
<keyword evidence="7 15" id="KW-1133">Transmembrane helix</keyword>